<dbReference type="Proteomes" id="UP001597480">
    <property type="component" value="Unassembled WGS sequence"/>
</dbReference>
<comment type="caution">
    <text evidence="2">The sequence shown here is derived from an EMBL/GenBank/DDBJ whole genome shotgun (WGS) entry which is preliminary data.</text>
</comment>
<feature type="transmembrane region" description="Helical" evidence="1">
    <location>
        <begin position="121"/>
        <end position="139"/>
    </location>
</feature>
<protein>
    <submittedName>
        <fullName evidence="2">DUF3995 domain-containing protein</fullName>
    </submittedName>
</protein>
<keyword evidence="1" id="KW-0472">Membrane</keyword>
<dbReference type="RefSeq" id="WP_379822183.1">
    <property type="nucleotide sequence ID" value="NZ_JBHUMD010000029.1"/>
</dbReference>
<feature type="transmembrane region" description="Helical" evidence="1">
    <location>
        <begin position="80"/>
        <end position="98"/>
    </location>
</feature>
<evidence type="ECO:0000256" key="1">
    <source>
        <dbReference type="SAM" id="Phobius"/>
    </source>
</evidence>
<feature type="transmembrane region" description="Helical" evidence="1">
    <location>
        <begin position="44"/>
        <end position="68"/>
    </location>
</feature>
<evidence type="ECO:0000313" key="2">
    <source>
        <dbReference type="EMBL" id="MFD2603404.1"/>
    </source>
</evidence>
<keyword evidence="3" id="KW-1185">Reference proteome</keyword>
<dbReference type="Pfam" id="PF13160">
    <property type="entry name" value="DUF3995"/>
    <property type="match status" value="1"/>
</dbReference>
<gene>
    <name evidence="2" type="ORF">ACFSR3_15175</name>
</gene>
<proteinExistence type="predicted"/>
<feature type="transmembrane region" description="Helical" evidence="1">
    <location>
        <begin position="5"/>
        <end position="24"/>
    </location>
</feature>
<accession>A0ABW5NZ49</accession>
<organism evidence="2 3">
    <name type="scientific">Flavobacterium suzhouense</name>
    <dbReference type="NCBI Taxonomy" id="1529638"/>
    <lineage>
        <taxon>Bacteria</taxon>
        <taxon>Pseudomonadati</taxon>
        <taxon>Bacteroidota</taxon>
        <taxon>Flavobacteriia</taxon>
        <taxon>Flavobacteriales</taxon>
        <taxon>Flavobacteriaceae</taxon>
        <taxon>Flavobacterium</taxon>
    </lineage>
</organism>
<dbReference type="EMBL" id="JBHUMD010000029">
    <property type="protein sequence ID" value="MFD2603404.1"/>
    <property type="molecule type" value="Genomic_DNA"/>
</dbReference>
<keyword evidence="1" id="KW-0812">Transmembrane</keyword>
<dbReference type="InterPro" id="IPR025058">
    <property type="entry name" value="DUF3995"/>
</dbReference>
<keyword evidence="1" id="KW-1133">Transmembrane helix</keyword>
<evidence type="ECO:0000313" key="3">
    <source>
        <dbReference type="Proteomes" id="UP001597480"/>
    </source>
</evidence>
<reference evidence="3" key="1">
    <citation type="journal article" date="2019" name="Int. J. Syst. Evol. Microbiol.">
        <title>The Global Catalogue of Microorganisms (GCM) 10K type strain sequencing project: providing services to taxonomists for standard genome sequencing and annotation.</title>
        <authorList>
            <consortium name="The Broad Institute Genomics Platform"/>
            <consortium name="The Broad Institute Genome Sequencing Center for Infectious Disease"/>
            <person name="Wu L."/>
            <person name="Ma J."/>
        </authorList>
    </citation>
    <scope>NUCLEOTIDE SEQUENCE [LARGE SCALE GENOMIC DNA]</scope>
    <source>
        <strain evidence="3">KCTC 42107</strain>
    </source>
</reference>
<name>A0ABW5NZ49_9FLAO</name>
<sequence>MIFFILINTVIFIMLSFIHVYWAMNDSLGKKGVIPTLPDGKAVFEPGVVGTFAVAASLGIFAFITVGDLGIYDEYLSDDFIKYATLAIGILFLLRAVGDFKYVGFFKTIKETLFAKNDNRYFSPLCLYLGLSSIAIALIQ</sequence>